<evidence type="ECO:0000313" key="1">
    <source>
        <dbReference type="EMBL" id="CAF1438268.1"/>
    </source>
</evidence>
<dbReference type="EMBL" id="CAJNOJ010000410">
    <property type="protein sequence ID" value="CAF1438268.1"/>
    <property type="molecule type" value="Genomic_DNA"/>
</dbReference>
<dbReference type="Proteomes" id="UP000663852">
    <property type="component" value="Unassembled WGS sequence"/>
</dbReference>
<protein>
    <submittedName>
        <fullName evidence="1">Uncharacterized protein</fullName>
    </submittedName>
</protein>
<organism evidence="1 2">
    <name type="scientific">Adineta ricciae</name>
    <name type="common">Rotifer</name>
    <dbReference type="NCBI Taxonomy" id="249248"/>
    <lineage>
        <taxon>Eukaryota</taxon>
        <taxon>Metazoa</taxon>
        <taxon>Spiralia</taxon>
        <taxon>Gnathifera</taxon>
        <taxon>Rotifera</taxon>
        <taxon>Eurotatoria</taxon>
        <taxon>Bdelloidea</taxon>
        <taxon>Adinetida</taxon>
        <taxon>Adinetidae</taxon>
        <taxon>Adineta</taxon>
    </lineage>
</organism>
<accession>A0A815NTS6</accession>
<name>A0A815NTS6_ADIRI</name>
<evidence type="ECO:0000313" key="2">
    <source>
        <dbReference type="Proteomes" id="UP000663852"/>
    </source>
</evidence>
<dbReference type="AlphaFoldDB" id="A0A815NTS6"/>
<reference evidence="1" key="1">
    <citation type="submission" date="2021-02" db="EMBL/GenBank/DDBJ databases">
        <authorList>
            <person name="Nowell W R."/>
        </authorList>
    </citation>
    <scope>NUCLEOTIDE SEQUENCE</scope>
</reference>
<gene>
    <name evidence="1" type="ORF">EDS130_LOCUS38678</name>
</gene>
<sequence length="219" mass="25209">MALYTTGSFSITAFDSDAVHLQHMAVEPIYASALTRDHTTFSRLFCFPSGRFYYEVMQVNVNGTGIYTILGSSNYMSISSYIYEYDFYSVLPFGNLISGTDNDCYGLASPITARLTNKIRYVLVVTSKYSLELTIHRQKYSKDCTSSLHYYESIRLIVSMDAYYTVSTKGDSDTYIDIYENPFDPMDPHRNENTPKYTVCFTRIRRTVQVYFELMPHIS</sequence>
<comment type="caution">
    <text evidence="1">The sequence shown here is derived from an EMBL/GenBank/DDBJ whole genome shotgun (WGS) entry which is preliminary data.</text>
</comment>
<proteinExistence type="predicted"/>